<gene>
    <name evidence="10" type="ORF">EB812_05380</name>
</gene>
<dbReference type="PANTHER" id="PTHR32071:SF113">
    <property type="entry name" value="ALGINATE BIOSYNTHESIS TRANSCRIPTIONAL REGULATORY PROTEIN ALGB"/>
    <property type="match status" value="1"/>
</dbReference>
<keyword evidence="4" id="KW-0238">DNA-binding</keyword>
<evidence type="ECO:0000313" key="11">
    <source>
        <dbReference type="Proteomes" id="UP000292919"/>
    </source>
</evidence>
<feature type="domain" description="Sigma-54 factor interaction" evidence="8">
    <location>
        <begin position="136"/>
        <end position="365"/>
    </location>
</feature>
<dbReference type="PROSITE" id="PS50110">
    <property type="entry name" value="RESPONSE_REGULATORY"/>
    <property type="match status" value="1"/>
</dbReference>
<evidence type="ECO:0000259" key="8">
    <source>
        <dbReference type="PROSITE" id="PS50045"/>
    </source>
</evidence>
<dbReference type="GO" id="GO:0000160">
    <property type="term" value="P:phosphorelay signal transduction system"/>
    <property type="evidence" value="ECO:0007669"/>
    <property type="project" value="InterPro"/>
</dbReference>
<keyword evidence="6" id="KW-0597">Phosphoprotein</keyword>
<dbReference type="Pfam" id="PF25601">
    <property type="entry name" value="AAA_lid_14"/>
    <property type="match status" value="1"/>
</dbReference>
<dbReference type="InterPro" id="IPR058031">
    <property type="entry name" value="AAA_lid_NorR"/>
</dbReference>
<name>A0A6H3FET8_9BACT</name>
<dbReference type="GO" id="GO:0005524">
    <property type="term" value="F:ATP binding"/>
    <property type="evidence" value="ECO:0007669"/>
    <property type="project" value="UniProtKB-KW"/>
</dbReference>
<dbReference type="Gene3D" id="1.10.10.60">
    <property type="entry name" value="Homeodomain-like"/>
    <property type="match status" value="1"/>
</dbReference>
<sequence>MARILVIDDEALMRTMVTVACARLGHEALAAADLRTGLEQGRTGVDVVLLDVWLPDGNGLEWQNDFAHLPGRPDVIIVTGHGDGDAVEAALRSGAWEFLCKPLHVRDIEQCLRQVLTFRQQRNPATEALLLDSGHIAGSGPEMCRALKLLGQAARSEVNVLLLGETGVGKEVFAKALYRNSPRAARPLVTVDCASLPDTLVESHLFGHSRGAFTGADRAREGLLLAADKGTLFLDEVGDLPLTVQGSFLRALEQRRFRPVGEVREVSSDFRLVAATNRDLEGMVLEGLFRADLLYRLQGLTIRIPPLRRRRDEIPALARQAVTRFCLRNDLPEKALAQPLLDVLLQYAWPGNVRELIHSLERACLAAGQADVLLPAHLPTRVRVDAARRRLAGVDSLTCCCEGRAAGRNAKGQGHAGRDQAGRDQAGRDRNAEAQNGWMWDDRGLDDWPQAWTEADGTSPARSARPDTPEQWAAAGREASAPLPAADQTGHAPLPGLRQWKRQAEAAYVRRLWAQCGGDARRAAAAAGVSRGHWYELLKKYVAG</sequence>
<dbReference type="GO" id="GO:0006355">
    <property type="term" value="P:regulation of DNA-templated transcription"/>
    <property type="evidence" value="ECO:0007669"/>
    <property type="project" value="InterPro"/>
</dbReference>
<dbReference type="EMBL" id="SIXC01000005">
    <property type="protein sequence ID" value="TBH80565.1"/>
    <property type="molecule type" value="Genomic_DNA"/>
</dbReference>
<dbReference type="InterPro" id="IPR025662">
    <property type="entry name" value="Sigma_54_int_dom_ATP-bd_1"/>
</dbReference>
<dbReference type="InterPro" id="IPR025944">
    <property type="entry name" value="Sigma_54_int_dom_CS"/>
</dbReference>
<evidence type="ECO:0000256" key="2">
    <source>
        <dbReference type="ARBA" id="ARBA00022840"/>
    </source>
</evidence>
<feature type="compositionally biased region" description="Basic and acidic residues" evidence="7">
    <location>
        <begin position="416"/>
        <end position="432"/>
    </location>
</feature>
<dbReference type="Gene3D" id="3.40.50.2300">
    <property type="match status" value="1"/>
</dbReference>
<feature type="region of interest" description="Disordered" evidence="7">
    <location>
        <begin position="408"/>
        <end position="496"/>
    </location>
</feature>
<dbReference type="InterPro" id="IPR027417">
    <property type="entry name" value="P-loop_NTPase"/>
</dbReference>
<dbReference type="PROSITE" id="PS00676">
    <property type="entry name" value="SIGMA54_INTERACT_2"/>
    <property type="match status" value="1"/>
</dbReference>
<dbReference type="InterPro" id="IPR003593">
    <property type="entry name" value="AAA+_ATPase"/>
</dbReference>
<feature type="domain" description="Response regulatory" evidence="9">
    <location>
        <begin position="3"/>
        <end position="116"/>
    </location>
</feature>
<dbReference type="PROSITE" id="PS00688">
    <property type="entry name" value="SIGMA54_INTERACT_3"/>
    <property type="match status" value="1"/>
</dbReference>
<dbReference type="SMART" id="SM00382">
    <property type="entry name" value="AAA"/>
    <property type="match status" value="1"/>
</dbReference>
<reference evidence="10 11" key="1">
    <citation type="submission" date="2018-12" db="EMBL/GenBank/DDBJ databases">
        <title>First genome draft of Desulfovibrio legallis sp. nov.</title>
        <authorList>
            <person name="Ben Dhia O."/>
            <person name="Najjari A."/>
            <person name="Ferjani R."/>
            <person name="Fhoula I."/>
            <person name="Fardeau M.-L."/>
            <person name="Boudabbous A."/>
            <person name="Ouzari H.I."/>
        </authorList>
    </citation>
    <scope>NUCLEOTIDE SEQUENCE [LARGE SCALE GENOMIC DNA]</scope>
    <source>
        <strain evidence="10 11">H1T</strain>
    </source>
</reference>
<dbReference type="Gene3D" id="3.40.50.300">
    <property type="entry name" value="P-loop containing nucleotide triphosphate hydrolases"/>
    <property type="match status" value="1"/>
</dbReference>
<dbReference type="PROSITE" id="PS00675">
    <property type="entry name" value="SIGMA54_INTERACT_1"/>
    <property type="match status" value="1"/>
</dbReference>
<dbReference type="CDD" id="cd00009">
    <property type="entry name" value="AAA"/>
    <property type="match status" value="1"/>
</dbReference>
<dbReference type="CDD" id="cd00156">
    <property type="entry name" value="REC"/>
    <property type="match status" value="1"/>
</dbReference>
<evidence type="ECO:0000259" key="9">
    <source>
        <dbReference type="PROSITE" id="PS50110"/>
    </source>
</evidence>
<dbReference type="InterPro" id="IPR025943">
    <property type="entry name" value="Sigma_54_int_dom_ATP-bd_2"/>
</dbReference>
<dbReference type="Pfam" id="PF00158">
    <property type="entry name" value="Sigma54_activat"/>
    <property type="match status" value="1"/>
</dbReference>
<dbReference type="GO" id="GO:0003677">
    <property type="term" value="F:DNA binding"/>
    <property type="evidence" value="ECO:0007669"/>
    <property type="project" value="UniProtKB-KW"/>
</dbReference>
<dbReference type="SMART" id="SM00448">
    <property type="entry name" value="REC"/>
    <property type="match status" value="1"/>
</dbReference>
<dbReference type="Gene3D" id="1.10.8.60">
    <property type="match status" value="1"/>
</dbReference>
<dbReference type="FunFam" id="3.40.50.300:FF:000006">
    <property type="entry name" value="DNA-binding transcriptional regulator NtrC"/>
    <property type="match status" value="1"/>
</dbReference>
<keyword evidence="5" id="KW-0804">Transcription</keyword>
<organism evidence="10 11">
    <name type="scientific">Desulfovibrio legallii</name>
    <dbReference type="NCBI Taxonomy" id="571438"/>
    <lineage>
        <taxon>Bacteria</taxon>
        <taxon>Pseudomonadati</taxon>
        <taxon>Thermodesulfobacteriota</taxon>
        <taxon>Desulfovibrionia</taxon>
        <taxon>Desulfovibrionales</taxon>
        <taxon>Desulfovibrionaceae</taxon>
        <taxon>Desulfovibrio</taxon>
    </lineage>
</organism>
<dbReference type="SUPFAM" id="SSF52172">
    <property type="entry name" value="CheY-like"/>
    <property type="match status" value="1"/>
</dbReference>
<evidence type="ECO:0000256" key="6">
    <source>
        <dbReference type="PROSITE-ProRule" id="PRU00169"/>
    </source>
</evidence>
<evidence type="ECO:0000256" key="4">
    <source>
        <dbReference type="ARBA" id="ARBA00023125"/>
    </source>
</evidence>
<dbReference type="InterPro" id="IPR011006">
    <property type="entry name" value="CheY-like_superfamily"/>
</dbReference>
<dbReference type="Pfam" id="PF00072">
    <property type="entry name" value="Response_reg"/>
    <property type="match status" value="1"/>
</dbReference>
<dbReference type="InterPro" id="IPR001208">
    <property type="entry name" value="MCM_dom"/>
</dbReference>
<comment type="caution">
    <text evidence="10">The sequence shown here is derived from an EMBL/GenBank/DDBJ whole genome shotgun (WGS) entry which is preliminary data.</text>
</comment>
<dbReference type="PRINTS" id="PR01657">
    <property type="entry name" value="MCMFAMILY"/>
</dbReference>
<feature type="modified residue" description="4-aspartylphosphate" evidence="6">
    <location>
        <position position="51"/>
    </location>
</feature>
<evidence type="ECO:0000256" key="5">
    <source>
        <dbReference type="ARBA" id="ARBA00023163"/>
    </source>
</evidence>
<proteinExistence type="predicted"/>
<evidence type="ECO:0000256" key="1">
    <source>
        <dbReference type="ARBA" id="ARBA00022741"/>
    </source>
</evidence>
<keyword evidence="3" id="KW-0805">Transcription regulation</keyword>
<evidence type="ECO:0000256" key="7">
    <source>
        <dbReference type="SAM" id="MobiDB-lite"/>
    </source>
</evidence>
<dbReference type="InterPro" id="IPR002078">
    <property type="entry name" value="Sigma_54_int"/>
</dbReference>
<evidence type="ECO:0000313" key="10">
    <source>
        <dbReference type="EMBL" id="TBH80565.1"/>
    </source>
</evidence>
<dbReference type="InterPro" id="IPR001789">
    <property type="entry name" value="Sig_transdc_resp-reg_receiver"/>
</dbReference>
<dbReference type="PROSITE" id="PS50045">
    <property type="entry name" value="SIGMA54_INTERACT_4"/>
    <property type="match status" value="1"/>
</dbReference>
<keyword evidence="11" id="KW-1185">Reference proteome</keyword>
<dbReference type="SUPFAM" id="SSF52540">
    <property type="entry name" value="P-loop containing nucleoside triphosphate hydrolases"/>
    <property type="match status" value="1"/>
</dbReference>
<dbReference type="RefSeq" id="WP_118230180.1">
    <property type="nucleotide sequence ID" value="NZ_JAQDZC010000012.1"/>
</dbReference>
<dbReference type="PANTHER" id="PTHR32071">
    <property type="entry name" value="TRANSCRIPTIONAL REGULATORY PROTEIN"/>
    <property type="match status" value="1"/>
</dbReference>
<keyword evidence="2" id="KW-0067">ATP-binding</keyword>
<protein>
    <submittedName>
        <fullName evidence="10">Sigma-54-dependent Fis family transcriptional regulator</fullName>
    </submittedName>
</protein>
<dbReference type="Proteomes" id="UP000292919">
    <property type="component" value="Unassembled WGS sequence"/>
</dbReference>
<dbReference type="AlphaFoldDB" id="A0A6H3FET8"/>
<keyword evidence="1" id="KW-0547">Nucleotide-binding</keyword>
<evidence type="ECO:0000256" key="3">
    <source>
        <dbReference type="ARBA" id="ARBA00023015"/>
    </source>
</evidence>
<accession>A0A6H3FET8</accession>